<evidence type="ECO:0000313" key="3">
    <source>
        <dbReference type="Proteomes" id="UP000188324"/>
    </source>
</evidence>
<gene>
    <name evidence="2" type="ORF">RPIT_05325</name>
</gene>
<organism evidence="2 3">
    <name type="scientific">Tessaracoccus flavus</name>
    <dbReference type="NCBI Taxonomy" id="1610493"/>
    <lineage>
        <taxon>Bacteria</taxon>
        <taxon>Bacillati</taxon>
        <taxon>Actinomycetota</taxon>
        <taxon>Actinomycetes</taxon>
        <taxon>Propionibacteriales</taxon>
        <taxon>Propionibacteriaceae</taxon>
        <taxon>Tessaracoccus</taxon>
    </lineage>
</organism>
<comment type="similarity">
    <text evidence="1">Belongs to the UPF0301 (AlgH) family.</text>
</comment>
<dbReference type="Gene3D" id="3.40.1740.10">
    <property type="entry name" value="VC0467-like"/>
    <property type="match status" value="1"/>
</dbReference>
<evidence type="ECO:0000256" key="1">
    <source>
        <dbReference type="ARBA" id="ARBA00009600"/>
    </source>
</evidence>
<accession>A0A1Q2CDV3</accession>
<dbReference type="STRING" id="1610493.RPIT_05325"/>
<name>A0A1Q2CDV3_9ACTN</name>
<protein>
    <recommendedName>
        <fullName evidence="4">Transcriptional regulator</fullName>
    </recommendedName>
</protein>
<proteinExistence type="inferred from homology"/>
<keyword evidence="3" id="KW-1185">Reference proteome</keyword>
<dbReference type="OrthoDB" id="9807486at2"/>
<sequence length="188" mass="20093">MVQHTGALAAGQLLVATQPGRGGYFDRSVVLILEHNLEATVGVCLNLPTDTPVADVVAPFADKASVPAVIFEGGPVNNEIAVTLGEPATPESPPPGWQQIVGDIGVVDMSFPPELIDTSFAQLRVFVGLASWAPGQLEAELIRGSWFRSHARPEDVFGDPEGIWRRVLRRMGGGAGRWSTWSDDPTLN</sequence>
<dbReference type="PANTHER" id="PTHR30327:SF1">
    <property type="entry name" value="UPF0301 PROTEIN YQGE"/>
    <property type="match status" value="1"/>
</dbReference>
<dbReference type="InterPro" id="IPR003774">
    <property type="entry name" value="AlgH-like"/>
</dbReference>
<dbReference type="Proteomes" id="UP000188324">
    <property type="component" value="Chromosome"/>
</dbReference>
<dbReference type="AlphaFoldDB" id="A0A1Q2CDV3"/>
<dbReference type="PANTHER" id="PTHR30327">
    <property type="entry name" value="UNCHARACTERIZED PROTEIN YQGE"/>
    <property type="match status" value="1"/>
</dbReference>
<evidence type="ECO:0008006" key="4">
    <source>
        <dbReference type="Google" id="ProtNLM"/>
    </source>
</evidence>
<dbReference type="SUPFAM" id="SSF143456">
    <property type="entry name" value="VC0467-like"/>
    <property type="match status" value="1"/>
</dbReference>
<dbReference type="KEGG" id="tfl:RPIT_05325"/>
<evidence type="ECO:0000313" key="2">
    <source>
        <dbReference type="EMBL" id="AQP44304.1"/>
    </source>
</evidence>
<dbReference type="EMBL" id="CP019605">
    <property type="protein sequence ID" value="AQP44304.1"/>
    <property type="molecule type" value="Genomic_DNA"/>
</dbReference>
<reference evidence="2 3" key="1">
    <citation type="journal article" date="2016" name="Int. J. Syst. Evol. Microbiol.">
        <title>Tessaracoccus flavus sp. nov., isolated from the drainage system of a lindane-producing factory.</title>
        <authorList>
            <person name="Kumari R."/>
            <person name="Singh P."/>
            <person name="Schumann P."/>
            <person name="Lal R."/>
        </authorList>
    </citation>
    <scope>NUCLEOTIDE SEQUENCE [LARGE SCALE GENOMIC DNA]</scope>
    <source>
        <strain evidence="2 3">RP1T</strain>
    </source>
</reference>
<dbReference type="GO" id="GO:0005829">
    <property type="term" value="C:cytosol"/>
    <property type="evidence" value="ECO:0007669"/>
    <property type="project" value="TreeGrafter"/>
</dbReference>
<dbReference type="Pfam" id="PF02622">
    <property type="entry name" value="DUF179"/>
    <property type="match status" value="1"/>
</dbReference>